<keyword evidence="2" id="KW-0732">Signal</keyword>
<feature type="compositionally biased region" description="Polar residues" evidence="1">
    <location>
        <begin position="45"/>
        <end position="64"/>
    </location>
</feature>
<evidence type="ECO:0000313" key="4">
    <source>
        <dbReference type="Proteomes" id="UP000324897"/>
    </source>
</evidence>
<dbReference type="Gramene" id="TVU50214">
    <property type="protein sequence ID" value="TVU50214"/>
    <property type="gene ID" value="EJB05_01578"/>
</dbReference>
<evidence type="ECO:0000256" key="1">
    <source>
        <dbReference type="SAM" id="MobiDB-lite"/>
    </source>
</evidence>
<evidence type="ECO:0000256" key="2">
    <source>
        <dbReference type="SAM" id="SignalP"/>
    </source>
</evidence>
<reference evidence="3 4" key="1">
    <citation type="journal article" date="2019" name="Sci. Rep.">
        <title>A high-quality genome of Eragrostis curvula grass provides insights into Poaceae evolution and supports new strategies to enhance forage quality.</title>
        <authorList>
            <person name="Carballo J."/>
            <person name="Santos B.A.C.M."/>
            <person name="Zappacosta D."/>
            <person name="Garbus I."/>
            <person name="Selva J.P."/>
            <person name="Gallo C.A."/>
            <person name="Diaz A."/>
            <person name="Albertini E."/>
            <person name="Caccamo M."/>
            <person name="Echenique V."/>
        </authorList>
    </citation>
    <scope>NUCLEOTIDE SEQUENCE [LARGE SCALE GENOMIC DNA]</scope>
    <source>
        <strain evidence="4">cv. Victoria</strain>
        <tissue evidence="3">Leaf</tissue>
    </source>
</reference>
<proteinExistence type="predicted"/>
<keyword evidence="4" id="KW-1185">Reference proteome</keyword>
<dbReference type="Proteomes" id="UP000324897">
    <property type="component" value="Chromosome 6"/>
</dbReference>
<feature type="signal peptide" evidence="2">
    <location>
        <begin position="1"/>
        <end position="28"/>
    </location>
</feature>
<comment type="caution">
    <text evidence="3">The sequence shown here is derived from an EMBL/GenBank/DDBJ whole genome shotgun (WGS) entry which is preliminary data.</text>
</comment>
<feature type="region of interest" description="Disordered" evidence="1">
    <location>
        <begin position="42"/>
        <end position="71"/>
    </location>
</feature>
<accession>A0A5J9WSB4</accession>
<evidence type="ECO:0000313" key="3">
    <source>
        <dbReference type="EMBL" id="TVU50214.1"/>
    </source>
</evidence>
<sequence>MATKVNSASSSLVAVLLLLLLLFPVAIPSPVTAPVHPLRGDMHSESLSPRSSSTFPIQTSSPSCRRSAEERRGKEAEWLPARCFPPEFVELADCLWFATRIGGGRKKNYTFLYFYLCVCMLCRVCSCDGNVIW</sequence>
<dbReference type="EMBL" id="RWGY01000002">
    <property type="protein sequence ID" value="TVU50214.1"/>
    <property type="molecule type" value="Genomic_DNA"/>
</dbReference>
<organism evidence="3 4">
    <name type="scientific">Eragrostis curvula</name>
    <name type="common">weeping love grass</name>
    <dbReference type="NCBI Taxonomy" id="38414"/>
    <lineage>
        <taxon>Eukaryota</taxon>
        <taxon>Viridiplantae</taxon>
        <taxon>Streptophyta</taxon>
        <taxon>Embryophyta</taxon>
        <taxon>Tracheophyta</taxon>
        <taxon>Spermatophyta</taxon>
        <taxon>Magnoliopsida</taxon>
        <taxon>Liliopsida</taxon>
        <taxon>Poales</taxon>
        <taxon>Poaceae</taxon>
        <taxon>PACMAD clade</taxon>
        <taxon>Chloridoideae</taxon>
        <taxon>Eragrostideae</taxon>
        <taxon>Eragrostidinae</taxon>
        <taxon>Eragrostis</taxon>
    </lineage>
</organism>
<feature type="chain" id="PRO_5023858905" evidence="2">
    <location>
        <begin position="29"/>
        <end position="133"/>
    </location>
</feature>
<protein>
    <submittedName>
        <fullName evidence="3">Uncharacterized protein</fullName>
    </submittedName>
</protein>
<gene>
    <name evidence="3" type="ORF">EJB05_01578</name>
</gene>
<name>A0A5J9WSB4_9POAL</name>
<dbReference type="AlphaFoldDB" id="A0A5J9WSB4"/>